<organism evidence="13">
    <name type="scientific">freshwater metagenome</name>
    <dbReference type="NCBI Taxonomy" id="449393"/>
    <lineage>
        <taxon>unclassified sequences</taxon>
        <taxon>metagenomes</taxon>
        <taxon>ecological metagenomes</taxon>
    </lineage>
</organism>
<feature type="domain" description="Acyl-CoA dehydrogenase/oxidase N-terminal" evidence="8">
    <location>
        <begin position="81"/>
        <end position="159"/>
    </location>
</feature>
<evidence type="ECO:0000313" key="11">
    <source>
        <dbReference type="EMBL" id="CAB4372972.1"/>
    </source>
</evidence>
<dbReference type="Pfam" id="PF02770">
    <property type="entry name" value="Acyl-CoA_dh_M"/>
    <property type="match status" value="1"/>
</dbReference>
<dbReference type="EMBL" id="CAEUNJ010000138">
    <property type="protein sequence ID" value="CAB4372972.1"/>
    <property type="molecule type" value="Genomic_DNA"/>
</dbReference>
<dbReference type="SUPFAM" id="SSF47203">
    <property type="entry name" value="Acyl-CoA dehydrogenase C-terminal domain-like"/>
    <property type="match status" value="1"/>
</dbReference>
<evidence type="ECO:0000256" key="4">
    <source>
        <dbReference type="ARBA" id="ARBA00022827"/>
    </source>
</evidence>
<sequence>MADYRPPLRDVNYVLDHLVDIDGLCALPAYSTLDADTIKGVLEENARFVAEVIAPLNRIGDTVGSVFEPATNTVRTPDGFVDAYRQYVDAGWGGVPFPEVYDGGGFPWLVGIVMQEFISSANMAFSMAPLLTQGAIDLLMHHGNEEQKEKYLKRMVTGEWTGTMNLTEPQAGSDVGAVRTKAVPHADGTYRITGTKIYISFGEHDMAENIVHLVLARTPDAPAGTKGISCFIVPKYLVNDDGSLGARNDVKVVSIEHKMGIKASPTCVMSFGEDDGAIGYLIGEENRGMSYMFTMMNSARLSVGLEGLALAERAYQDALQYSQERRQGRAPVVPAPEDGGMSYIIDLPDVRRMLLTMRSIIDALRSIIYVNAHALDVAAHHPDADVRERNQELVELLIPVSKGFGTDMGIEVTSLAIQVYGGMGYIEESGVPQHFRDARITAIYEGTNGIQAMDLVGRKLPMRAGGVMDDYLTQISSLVARLDAAGAEFVGIRDRMDESLICVRNTVMWLMEHGIADVRNALAGATPFLRMFGLLVGARYLADSALAAKSDIDAGVGDAEYLNARITVARFYCDNLLPGVLGLESAVTAGFEDLYAISNEAL</sequence>
<keyword evidence="4" id="KW-0274">FAD</keyword>
<evidence type="ECO:0000313" key="15">
    <source>
        <dbReference type="EMBL" id="CAB5078791.1"/>
    </source>
</evidence>
<evidence type="ECO:0000256" key="2">
    <source>
        <dbReference type="ARBA" id="ARBA00009347"/>
    </source>
</evidence>
<dbReference type="PANTHER" id="PTHR42803:SF1">
    <property type="entry name" value="BROAD-SPECIFICITY LINEAR ACYL-COA DEHYDROGENASE FADE5"/>
    <property type="match status" value="1"/>
</dbReference>
<evidence type="ECO:0000313" key="13">
    <source>
        <dbReference type="EMBL" id="CAB4717928.1"/>
    </source>
</evidence>
<dbReference type="InterPro" id="IPR046373">
    <property type="entry name" value="Acyl-CoA_Oxase/DH_mid-dom_sf"/>
</dbReference>
<gene>
    <name evidence="12" type="ORF">UFOPK1906_01222</name>
    <name evidence="13" type="ORF">UFOPK2624_01498</name>
    <name evidence="10" type="ORF">UFOPK3331_02091</name>
    <name evidence="14" type="ORF">UFOPK3785_01137</name>
    <name evidence="11" type="ORF">UFOPK4201_02025</name>
    <name evidence="15" type="ORF">UFOPK4371_01945</name>
</gene>
<evidence type="ECO:0000259" key="7">
    <source>
        <dbReference type="Pfam" id="PF02770"/>
    </source>
</evidence>
<keyword evidence="3" id="KW-0285">Flavoprotein</keyword>
<dbReference type="EMBL" id="CAFBRD010000172">
    <property type="protein sequence ID" value="CAB5078791.1"/>
    <property type="molecule type" value="Genomic_DNA"/>
</dbReference>
<dbReference type="Pfam" id="PF12806">
    <property type="entry name" value="Acyl-CoA_dh_C"/>
    <property type="match status" value="1"/>
</dbReference>
<comment type="cofactor">
    <cofactor evidence="1">
        <name>FAD</name>
        <dbReference type="ChEBI" id="CHEBI:57692"/>
    </cofactor>
</comment>
<proteinExistence type="inferred from homology"/>
<evidence type="ECO:0000259" key="9">
    <source>
        <dbReference type="Pfam" id="PF12806"/>
    </source>
</evidence>
<dbReference type="GO" id="GO:0016627">
    <property type="term" value="F:oxidoreductase activity, acting on the CH-CH group of donors"/>
    <property type="evidence" value="ECO:0007669"/>
    <property type="project" value="InterPro"/>
</dbReference>
<dbReference type="InterPro" id="IPR037069">
    <property type="entry name" value="AcylCoA_DH/ox_N_sf"/>
</dbReference>
<dbReference type="Pfam" id="PF02771">
    <property type="entry name" value="Acyl-CoA_dh_N"/>
    <property type="match status" value="1"/>
</dbReference>
<dbReference type="InterPro" id="IPR006091">
    <property type="entry name" value="Acyl-CoA_Oxase/DH_mid-dom"/>
</dbReference>
<dbReference type="EMBL" id="CAEZVC010000077">
    <property type="protein sequence ID" value="CAB4626750.1"/>
    <property type="molecule type" value="Genomic_DNA"/>
</dbReference>
<evidence type="ECO:0000313" key="14">
    <source>
        <dbReference type="EMBL" id="CAB4955900.1"/>
    </source>
</evidence>
<dbReference type="EMBL" id="CAEZXY010000084">
    <property type="protein sequence ID" value="CAB4717928.1"/>
    <property type="molecule type" value="Genomic_DNA"/>
</dbReference>
<dbReference type="Gene3D" id="1.10.540.10">
    <property type="entry name" value="Acyl-CoA dehydrogenase/oxidase, N-terminal domain"/>
    <property type="match status" value="1"/>
</dbReference>
<reference evidence="13" key="1">
    <citation type="submission" date="2020-05" db="EMBL/GenBank/DDBJ databases">
        <authorList>
            <person name="Chiriac C."/>
            <person name="Salcher M."/>
            <person name="Ghai R."/>
            <person name="Kavagutti S V."/>
        </authorList>
    </citation>
    <scope>NUCLEOTIDE SEQUENCE</scope>
</reference>
<comment type="similarity">
    <text evidence="2">Belongs to the acyl-CoA dehydrogenase family.</text>
</comment>
<dbReference type="InterPro" id="IPR052166">
    <property type="entry name" value="Diverse_Acyl-CoA_DH"/>
</dbReference>
<evidence type="ECO:0000259" key="6">
    <source>
        <dbReference type="Pfam" id="PF00441"/>
    </source>
</evidence>
<dbReference type="Gene3D" id="2.40.110.10">
    <property type="entry name" value="Butyryl-CoA Dehydrogenase, subunit A, domain 2"/>
    <property type="match status" value="1"/>
</dbReference>
<dbReference type="EMBL" id="CAESAL010000143">
    <property type="protein sequence ID" value="CAB4347054.1"/>
    <property type="molecule type" value="Genomic_DNA"/>
</dbReference>
<keyword evidence="5" id="KW-0560">Oxidoreductase</keyword>
<dbReference type="Pfam" id="PF00441">
    <property type="entry name" value="Acyl-CoA_dh_1"/>
    <property type="match status" value="1"/>
</dbReference>
<evidence type="ECO:0000256" key="1">
    <source>
        <dbReference type="ARBA" id="ARBA00001974"/>
    </source>
</evidence>
<evidence type="ECO:0000313" key="12">
    <source>
        <dbReference type="EMBL" id="CAB4626750.1"/>
    </source>
</evidence>
<evidence type="ECO:0000256" key="3">
    <source>
        <dbReference type="ARBA" id="ARBA00022630"/>
    </source>
</evidence>
<evidence type="ECO:0000256" key="5">
    <source>
        <dbReference type="ARBA" id="ARBA00023002"/>
    </source>
</evidence>
<dbReference type="InterPro" id="IPR013786">
    <property type="entry name" value="AcylCoA_DH/ox_N"/>
</dbReference>
<evidence type="ECO:0000313" key="10">
    <source>
        <dbReference type="EMBL" id="CAB4347054.1"/>
    </source>
</evidence>
<dbReference type="AlphaFoldDB" id="A0A6J6R8X2"/>
<name>A0A6J6R8X2_9ZZZZ</name>
<dbReference type="InterPro" id="IPR009100">
    <property type="entry name" value="AcylCoA_DH/oxidase_NM_dom_sf"/>
</dbReference>
<protein>
    <submittedName>
        <fullName evidence="13">Unannotated protein</fullName>
    </submittedName>
</protein>
<dbReference type="InterPro" id="IPR025878">
    <property type="entry name" value="Acyl-CoA_dh-like_C_dom"/>
</dbReference>
<dbReference type="SUPFAM" id="SSF56645">
    <property type="entry name" value="Acyl-CoA dehydrogenase NM domain-like"/>
    <property type="match status" value="1"/>
</dbReference>
<dbReference type="InterPro" id="IPR009075">
    <property type="entry name" value="AcylCo_DH/oxidase_C"/>
</dbReference>
<dbReference type="FunFam" id="2.40.110.10:FF:000031">
    <property type="entry name" value="Acyl-CoA dehydrogenase, putative"/>
    <property type="match status" value="1"/>
</dbReference>
<dbReference type="EMBL" id="CAFBNJ010000058">
    <property type="protein sequence ID" value="CAB4955900.1"/>
    <property type="molecule type" value="Genomic_DNA"/>
</dbReference>
<dbReference type="Gene3D" id="1.20.140.10">
    <property type="entry name" value="Butyryl-CoA Dehydrogenase, subunit A, domain 3"/>
    <property type="match status" value="1"/>
</dbReference>
<evidence type="ECO:0000259" key="8">
    <source>
        <dbReference type="Pfam" id="PF02771"/>
    </source>
</evidence>
<accession>A0A6J6R8X2</accession>
<feature type="domain" description="Acetyl-CoA dehydrogenase-like C-terminal" evidence="9">
    <location>
        <begin position="474"/>
        <end position="597"/>
    </location>
</feature>
<dbReference type="GO" id="GO:0050660">
    <property type="term" value="F:flavin adenine dinucleotide binding"/>
    <property type="evidence" value="ECO:0007669"/>
    <property type="project" value="InterPro"/>
</dbReference>
<feature type="domain" description="Acyl-CoA oxidase/dehydrogenase middle" evidence="7">
    <location>
        <begin position="164"/>
        <end position="271"/>
    </location>
</feature>
<dbReference type="InterPro" id="IPR036250">
    <property type="entry name" value="AcylCo_DH-like_C"/>
</dbReference>
<dbReference type="PANTHER" id="PTHR42803">
    <property type="entry name" value="ACYL-COA DEHYDROGENASE"/>
    <property type="match status" value="1"/>
</dbReference>
<feature type="domain" description="Acyl-CoA dehydrogenase/oxidase C-terminal" evidence="6">
    <location>
        <begin position="286"/>
        <end position="455"/>
    </location>
</feature>